<dbReference type="FunFam" id="3.30.160.60:FF:001573">
    <property type="entry name" value="Zinc finger protein 407"/>
    <property type="match status" value="1"/>
</dbReference>
<evidence type="ECO:0000256" key="5">
    <source>
        <dbReference type="ARBA" id="ARBA00022833"/>
    </source>
</evidence>
<keyword evidence="3" id="KW-0677">Repeat</keyword>
<keyword evidence="7" id="KW-0804">Transcription</keyword>
<organism evidence="12">
    <name type="scientific">Anopheles coluzzii</name>
    <name type="common">African malaria mosquito</name>
    <dbReference type="NCBI Taxonomy" id="1518534"/>
    <lineage>
        <taxon>Eukaryota</taxon>
        <taxon>Metazoa</taxon>
        <taxon>Ecdysozoa</taxon>
        <taxon>Arthropoda</taxon>
        <taxon>Hexapoda</taxon>
        <taxon>Insecta</taxon>
        <taxon>Pterygota</taxon>
        <taxon>Neoptera</taxon>
        <taxon>Endopterygota</taxon>
        <taxon>Diptera</taxon>
        <taxon>Nematocera</taxon>
        <taxon>Culicoidea</taxon>
        <taxon>Culicidae</taxon>
        <taxon>Anophelinae</taxon>
        <taxon>Anopheles</taxon>
    </lineage>
</organism>
<dbReference type="FunFam" id="3.30.160.60:FF:002582">
    <property type="entry name" value="CCCTC-binding factor (zinc finger protein)"/>
    <property type="match status" value="1"/>
</dbReference>
<dbReference type="SMART" id="SM00355">
    <property type="entry name" value="ZnF_C2H2"/>
    <property type="match status" value="8"/>
</dbReference>
<dbReference type="PROSITE" id="PS00028">
    <property type="entry name" value="ZINC_FINGER_C2H2_1"/>
    <property type="match status" value="7"/>
</dbReference>
<feature type="domain" description="C2H2-type" evidence="11">
    <location>
        <begin position="448"/>
        <end position="475"/>
    </location>
</feature>
<dbReference type="PROSITE" id="PS50157">
    <property type="entry name" value="ZINC_FINGER_C2H2_2"/>
    <property type="match status" value="6"/>
</dbReference>
<dbReference type="Pfam" id="PF12874">
    <property type="entry name" value="zf-met"/>
    <property type="match status" value="1"/>
</dbReference>
<dbReference type="Pfam" id="PF00096">
    <property type="entry name" value="zf-C2H2"/>
    <property type="match status" value="4"/>
</dbReference>
<keyword evidence="5" id="KW-0862">Zinc</keyword>
<feature type="domain" description="C2H2-type" evidence="11">
    <location>
        <begin position="212"/>
        <end position="240"/>
    </location>
</feature>
<evidence type="ECO:0000256" key="3">
    <source>
        <dbReference type="ARBA" id="ARBA00022737"/>
    </source>
</evidence>
<dbReference type="GO" id="GO:0008270">
    <property type="term" value="F:zinc ion binding"/>
    <property type="evidence" value="ECO:0007669"/>
    <property type="project" value="UniProtKB-KW"/>
</dbReference>
<feature type="compositionally biased region" description="Low complexity" evidence="10">
    <location>
        <begin position="397"/>
        <end position="413"/>
    </location>
</feature>
<evidence type="ECO:0000256" key="9">
    <source>
        <dbReference type="PROSITE-ProRule" id="PRU00042"/>
    </source>
</evidence>
<dbReference type="AlphaFoldDB" id="A0A8W7PLK3"/>
<dbReference type="FunFam" id="3.30.160.60:FF:003317">
    <property type="entry name" value="Zinc finger protein 322"/>
    <property type="match status" value="1"/>
</dbReference>
<dbReference type="PANTHER" id="PTHR24394">
    <property type="entry name" value="ZINC FINGER PROTEIN"/>
    <property type="match status" value="1"/>
</dbReference>
<feature type="compositionally biased region" description="Low complexity" evidence="10">
    <location>
        <begin position="146"/>
        <end position="163"/>
    </location>
</feature>
<comment type="subcellular location">
    <subcellularLocation>
        <location evidence="1">Nucleus</location>
    </subcellularLocation>
</comment>
<evidence type="ECO:0000256" key="7">
    <source>
        <dbReference type="ARBA" id="ARBA00023163"/>
    </source>
</evidence>
<dbReference type="InterPro" id="IPR036236">
    <property type="entry name" value="Znf_C2H2_sf"/>
</dbReference>
<dbReference type="Gene3D" id="3.30.160.60">
    <property type="entry name" value="Classic Zinc Finger"/>
    <property type="match status" value="6"/>
</dbReference>
<evidence type="ECO:0000313" key="12">
    <source>
        <dbReference type="EnsemblMetazoa" id="ACOM033907-PA.1"/>
    </source>
</evidence>
<dbReference type="VEuPathDB" id="VectorBase:ACON2_042150"/>
<sequence length="718" mass="79431">LRKDRLSIRQNVRTAKSVRRRSNFQRRRKQHSVCQKGKITNFGPFCLFRSTETKCPFNALCTLRKRAKRMCTKSLSCILCGQPNFPSIDALRVSLLKVTARPLKCPICGDELLGLDKLTIHLFGHSLLEDQQAERTPGTEQATNDGTGSSQSSTTTFASSSFKTLRKVRKKAAHETEVKHRNGGDSGRAAGGKMSPALENSQAAAGCSTNANHCSECDVVFRNSALLKMHREVFHDSSNIAPVTPTRDGVFDKRFHCHICPKEFKMKGSLKIHMRVVHEAGSKKICLDADSATTSRAIESSSHMATNTAGAGSAGECTPANGPTMVPMQMLFQSQLSPATAEANSVPASSETHFIQIIDPRQLAQVVYLPPNSDTQQISLPSTAGVAQQARDSFSLPSSPQQPHQQQQHGQQGHENAKQWECEVCRKSFTTKYFLKKHNRLHTGEMPYTCGICHKSFTFQQSYHKHLLYHSDEKPHVCSVCNRAFKELSTLHNHQRIHSGEKPFACETCGKCFRQRVSYLVHRRIHTGLMPYKCSGCEKSFRYKVSQRTHKCPASPPGTVVRKTGDLLQKLLQSSSIIPEGSVSDPMQPKQPTFMEGSLCNISAEPNEEEDKQTTADYVNRTLDELVKGTYDKLDISSASSPSLLYDAQLQPQPTLYGDAGMANQLRSLSDQTEPPQSSSAGSETNFPRIESLCLLSPSAFDGGQLEDLEGLKLDNAW</sequence>
<keyword evidence="8" id="KW-0539">Nucleus</keyword>
<accession>A0A8W7PLK3</accession>
<feature type="domain" description="C2H2-type" evidence="11">
    <location>
        <begin position="255"/>
        <end position="283"/>
    </location>
</feature>
<name>A0A8W7PLK3_ANOCL</name>
<protein>
    <recommendedName>
        <fullName evidence="11">C2H2-type domain-containing protein</fullName>
    </recommendedName>
</protein>
<proteinExistence type="predicted"/>
<feature type="domain" description="C2H2-type" evidence="11">
    <location>
        <begin position="420"/>
        <end position="447"/>
    </location>
</feature>
<feature type="compositionally biased region" description="Basic and acidic residues" evidence="10">
    <location>
        <begin position="173"/>
        <end position="183"/>
    </location>
</feature>
<dbReference type="FunFam" id="3.30.160.60:FF:001253">
    <property type="entry name" value="Zinc finger protein 408"/>
    <property type="match status" value="1"/>
</dbReference>
<dbReference type="Proteomes" id="UP000075882">
    <property type="component" value="Unassembled WGS sequence"/>
</dbReference>
<feature type="domain" description="C2H2-type" evidence="11">
    <location>
        <begin position="476"/>
        <end position="503"/>
    </location>
</feature>
<keyword evidence="4 9" id="KW-0863">Zinc-finger</keyword>
<evidence type="ECO:0000259" key="11">
    <source>
        <dbReference type="PROSITE" id="PS50157"/>
    </source>
</evidence>
<keyword evidence="2" id="KW-0479">Metal-binding</keyword>
<feature type="compositionally biased region" description="Polar residues" evidence="10">
    <location>
        <begin position="378"/>
        <end position="396"/>
    </location>
</feature>
<evidence type="ECO:0000256" key="4">
    <source>
        <dbReference type="ARBA" id="ARBA00022771"/>
    </source>
</evidence>
<evidence type="ECO:0000256" key="10">
    <source>
        <dbReference type="SAM" id="MobiDB-lite"/>
    </source>
</evidence>
<feature type="region of interest" description="Disordered" evidence="10">
    <location>
        <begin position="378"/>
        <end position="413"/>
    </location>
</feature>
<dbReference type="PANTHER" id="PTHR24394:SF48">
    <property type="entry name" value="ZINC FINGER PROTEIN 771"/>
    <property type="match status" value="1"/>
</dbReference>
<dbReference type="GO" id="GO:0000981">
    <property type="term" value="F:DNA-binding transcription factor activity, RNA polymerase II-specific"/>
    <property type="evidence" value="ECO:0007669"/>
    <property type="project" value="TreeGrafter"/>
</dbReference>
<dbReference type="EnsemblMetazoa" id="ACOM033907-RA">
    <property type="protein sequence ID" value="ACOM033907-PA.1"/>
    <property type="gene ID" value="ACOM033907"/>
</dbReference>
<dbReference type="InterPro" id="IPR013087">
    <property type="entry name" value="Znf_C2H2_type"/>
</dbReference>
<dbReference type="SUPFAM" id="SSF57667">
    <property type="entry name" value="beta-beta-alpha zinc fingers"/>
    <property type="match status" value="4"/>
</dbReference>
<evidence type="ECO:0000256" key="2">
    <source>
        <dbReference type="ARBA" id="ARBA00022723"/>
    </source>
</evidence>
<evidence type="ECO:0000256" key="6">
    <source>
        <dbReference type="ARBA" id="ARBA00023015"/>
    </source>
</evidence>
<reference evidence="12" key="1">
    <citation type="submission" date="2022-08" db="UniProtKB">
        <authorList>
            <consortium name="EnsemblMetazoa"/>
        </authorList>
    </citation>
    <scope>IDENTIFICATION</scope>
</reference>
<evidence type="ECO:0000256" key="1">
    <source>
        <dbReference type="ARBA" id="ARBA00004123"/>
    </source>
</evidence>
<evidence type="ECO:0000256" key="8">
    <source>
        <dbReference type="ARBA" id="ARBA00023242"/>
    </source>
</evidence>
<feature type="domain" description="C2H2-type" evidence="11">
    <location>
        <begin position="504"/>
        <end position="531"/>
    </location>
</feature>
<feature type="region of interest" description="Disordered" evidence="10">
    <location>
        <begin position="131"/>
        <end position="197"/>
    </location>
</feature>
<keyword evidence="6" id="KW-0805">Transcription regulation</keyword>
<dbReference type="GO" id="GO:0005634">
    <property type="term" value="C:nucleus"/>
    <property type="evidence" value="ECO:0007669"/>
    <property type="project" value="UniProtKB-SubCell"/>
</dbReference>